<dbReference type="SUPFAM" id="SSF52540">
    <property type="entry name" value="P-loop containing nucleoside triphosphate hydrolases"/>
    <property type="match status" value="1"/>
</dbReference>
<dbReference type="EMBL" id="CAHPRB010000006">
    <property type="protein sequence ID" value="CAB5562341.1"/>
    <property type="molecule type" value="Genomic_DNA"/>
</dbReference>
<name>A0ABM8MID2_9ENTR</name>
<dbReference type="InterPro" id="IPR027417">
    <property type="entry name" value="P-loop_NTPase"/>
</dbReference>
<accession>A0ABM8MID2</accession>
<comment type="caution">
    <text evidence="1">The sequence shown here is derived from an EMBL/GenBank/DDBJ whole genome shotgun (WGS) entry which is preliminary data.</text>
</comment>
<sequence length="347" mass="39214">MSQIKNNRNRYERVINKLPISVGSDGYDKQSSYVMKNYITENSLCSIYGPTGSYKSFLAISWACHIATGIEWSGNRVNQGVVIYIVGEGGIGVSRRVKAWENIYNKKVSNLILVNRPVFPADPSERRDLINGIKYIESQCRLPVRLIIFDTLARCYGNLDENNSQDMGRLIVGCDAIKNGTSASVLLVHHSGKDETKGARGSSSLKAALDVEFNVKKDKEAQSLILSCTKMKDAEEPKCHAYKLHESELFIDNDGERISSLAVIDHARKPINLYPELSHVSNLSDNHKIIWEIIHKNSSNGGVCTKKMLRDDLKQRGIEIKHYDRWVKKFIDDGMLIEIDEELRLVR</sequence>
<reference evidence="1" key="1">
    <citation type="submission" date="2020-05" db="EMBL/GenBank/DDBJ databases">
        <authorList>
            <person name="Delgado-Blas J."/>
        </authorList>
    </citation>
    <scope>NUCLEOTIDE SEQUENCE</scope>
    <source>
        <strain evidence="1">BB1468</strain>
    </source>
</reference>
<dbReference type="CDD" id="cd01125">
    <property type="entry name" value="RepA_RSF1010_like"/>
    <property type="match status" value="1"/>
</dbReference>
<proteinExistence type="predicted"/>
<dbReference type="Gene3D" id="3.40.50.300">
    <property type="entry name" value="P-loop containing nucleotide triphosphate hydrolases"/>
    <property type="match status" value="1"/>
</dbReference>
<dbReference type="RefSeq" id="WP_117108900.1">
    <property type="nucleotide sequence ID" value="NZ_CAHPRB010000006.1"/>
</dbReference>
<organism evidence="1 2">
    <name type="scientific">Citrobacter youngae</name>
    <dbReference type="NCBI Taxonomy" id="133448"/>
    <lineage>
        <taxon>Bacteria</taxon>
        <taxon>Pseudomonadati</taxon>
        <taxon>Pseudomonadota</taxon>
        <taxon>Gammaproteobacteria</taxon>
        <taxon>Enterobacterales</taxon>
        <taxon>Enterobacteriaceae</taxon>
        <taxon>Citrobacter</taxon>
        <taxon>Citrobacter freundii complex</taxon>
    </lineage>
</organism>
<gene>
    <name evidence="1" type="ORF">GHA_02044</name>
</gene>
<evidence type="ECO:0000313" key="1">
    <source>
        <dbReference type="EMBL" id="CAB5562341.1"/>
    </source>
</evidence>
<protein>
    <recommendedName>
        <fullName evidence="3">AAA family ATPase</fullName>
    </recommendedName>
</protein>
<dbReference type="InterPro" id="IPR038724">
    <property type="entry name" value="RepA"/>
</dbReference>
<keyword evidence="2" id="KW-1185">Reference proteome</keyword>
<evidence type="ECO:0008006" key="3">
    <source>
        <dbReference type="Google" id="ProtNLM"/>
    </source>
</evidence>
<dbReference type="Pfam" id="PF13481">
    <property type="entry name" value="AAA_25"/>
    <property type="match status" value="1"/>
</dbReference>
<dbReference type="Proteomes" id="UP000835792">
    <property type="component" value="Unassembled WGS sequence"/>
</dbReference>
<evidence type="ECO:0000313" key="2">
    <source>
        <dbReference type="Proteomes" id="UP000835792"/>
    </source>
</evidence>